<evidence type="ECO:0008006" key="3">
    <source>
        <dbReference type="Google" id="ProtNLM"/>
    </source>
</evidence>
<dbReference type="Gene3D" id="3.40.50.2000">
    <property type="entry name" value="Glycogen Phosphorylase B"/>
    <property type="match status" value="1"/>
</dbReference>
<gene>
    <name evidence="1" type="ORF">NRE15_06255</name>
</gene>
<accession>A0ABY5P911</accession>
<sequence>MGCEDRILIVSNNVISKTKNNGKTIASIFEEYPKENIRQLYFSSELPEDIRLDSYYQISDKDVLKSLLKTGSSIGKIQRTNVKKLVNTNQEKGKKIPKNNLTRLIREVIWKLNFKKFDSLFEWLDDFQPQKIFFVGGDSLFAYDITKMIKDKYKSKLLTYITDDYILPRKTVNMFWWIRRNLLLRKMKPLIKETSELITISEKMRNEYKNIFNKDSLLLMNKSESLKDNSIQNINNTRLYLIYAGGLHYNRYQVLSKIGEAIASINKKENTKIKLFIYTNEQPTDKIMAKLNIENGSEYSGTLNRNELKIKLNECAIPVHVESFNKKSIEATRLSVSTKISEYMSLEKPILAVGPKEVASMEYLEGIAYCINEENLIEKDLKKLLSDFDLQKKLSLKARNQFDNNDLLLRKNIEYLLNN</sequence>
<reference evidence="1 2" key="1">
    <citation type="submission" date="2022-08" db="EMBL/GenBank/DDBJ databases">
        <title>Aerococcaceae sp. nov isolated from spoiled eye mask.</title>
        <authorList>
            <person name="Zhou G."/>
            <person name="Xie X.-B."/>
            <person name="Shi Q.-S."/>
            <person name="Wang Y.-S."/>
            <person name="Wen X."/>
            <person name="Peng H."/>
            <person name="Yang X.-J."/>
            <person name="Tao H.-B."/>
            <person name="Huang X.-M."/>
        </authorList>
    </citation>
    <scope>NUCLEOTIDE SEQUENCE [LARGE SCALE GENOMIC DNA]</scope>
    <source>
        <strain evidence="2">DM20194951</strain>
    </source>
</reference>
<proteinExistence type="predicted"/>
<evidence type="ECO:0000313" key="1">
    <source>
        <dbReference type="EMBL" id="UUX35242.1"/>
    </source>
</evidence>
<name>A0ABY5P911_9LACT</name>
<organism evidence="1 2">
    <name type="scientific">Fundicoccus culcitae</name>
    <dbReference type="NCBI Taxonomy" id="2969821"/>
    <lineage>
        <taxon>Bacteria</taxon>
        <taxon>Bacillati</taxon>
        <taxon>Bacillota</taxon>
        <taxon>Bacilli</taxon>
        <taxon>Lactobacillales</taxon>
        <taxon>Aerococcaceae</taxon>
        <taxon>Fundicoccus</taxon>
    </lineage>
</organism>
<evidence type="ECO:0000313" key="2">
    <source>
        <dbReference type="Proteomes" id="UP001315967"/>
    </source>
</evidence>
<dbReference type="Proteomes" id="UP001315967">
    <property type="component" value="Chromosome"/>
</dbReference>
<dbReference type="SUPFAM" id="SSF53756">
    <property type="entry name" value="UDP-Glycosyltransferase/glycogen phosphorylase"/>
    <property type="match status" value="1"/>
</dbReference>
<dbReference type="EMBL" id="CP102453">
    <property type="protein sequence ID" value="UUX35242.1"/>
    <property type="molecule type" value="Genomic_DNA"/>
</dbReference>
<protein>
    <recommendedName>
        <fullName evidence="3">Glycosyl transferase family 1 domain-containing protein</fullName>
    </recommendedName>
</protein>
<keyword evidence="2" id="KW-1185">Reference proteome</keyword>
<dbReference type="RefSeq" id="WP_313794732.1">
    <property type="nucleotide sequence ID" value="NZ_CP102453.1"/>
</dbReference>